<dbReference type="AlphaFoldDB" id="A0A174HZ66"/>
<protein>
    <submittedName>
        <fullName evidence="1">Uncharacterized protein</fullName>
    </submittedName>
</protein>
<dbReference type="Proteomes" id="UP000095746">
    <property type="component" value="Unassembled WGS sequence"/>
</dbReference>
<evidence type="ECO:0000313" key="2">
    <source>
        <dbReference type="Proteomes" id="UP000095746"/>
    </source>
</evidence>
<name>A0A174HZ66_FLAPL</name>
<accession>A0A174HZ66</accession>
<dbReference type="EMBL" id="CYZT01000171">
    <property type="protein sequence ID" value="CUO78946.1"/>
    <property type="molecule type" value="Genomic_DNA"/>
</dbReference>
<gene>
    <name evidence="1" type="ORF">ERS852411_02165</name>
</gene>
<organism evidence="1 2">
    <name type="scientific">Flavonifractor plautii</name>
    <name type="common">Fusobacterium plautii</name>
    <dbReference type="NCBI Taxonomy" id="292800"/>
    <lineage>
        <taxon>Bacteria</taxon>
        <taxon>Bacillati</taxon>
        <taxon>Bacillota</taxon>
        <taxon>Clostridia</taxon>
        <taxon>Eubacteriales</taxon>
        <taxon>Oscillospiraceae</taxon>
        <taxon>Flavonifractor</taxon>
    </lineage>
</organism>
<reference evidence="1 2" key="1">
    <citation type="submission" date="2015-09" db="EMBL/GenBank/DDBJ databases">
        <authorList>
            <consortium name="Pathogen Informatics"/>
        </authorList>
    </citation>
    <scope>NUCLEOTIDE SEQUENCE [LARGE SCALE GENOMIC DNA]</scope>
    <source>
        <strain evidence="1 2">2789STDY5608854</strain>
    </source>
</reference>
<proteinExistence type="predicted"/>
<evidence type="ECO:0000313" key="1">
    <source>
        <dbReference type="EMBL" id="CUO78946.1"/>
    </source>
</evidence>
<sequence>METRLTLRKGIVGIIGDDDFNSGFLKLISKLWEIVIAPRQPIQSTNDNAIKGVSIQLGEQPLKFKTFRKNSWGIILENLYNLMPVLV</sequence>